<dbReference type="GO" id="GO:0005524">
    <property type="term" value="F:ATP binding"/>
    <property type="evidence" value="ECO:0007669"/>
    <property type="project" value="UniProtKB-KW"/>
</dbReference>
<evidence type="ECO:0000256" key="3">
    <source>
        <dbReference type="ARBA" id="ARBA00022598"/>
    </source>
</evidence>
<evidence type="ECO:0000313" key="11">
    <source>
        <dbReference type="EMBL" id="CAB4308312.1"/>
    </source>
</evidence>
<keyword evidence="6" id="KW-0648">Protein biosynthesis</keyword>
<evidence type="ECO:0000256" key="2">
    <source>
        <dbReference type="ARBA" id="ARBA00013164"/>
    </source>
</evidence>
<keyword evidence="7" id="KW-0030">Aminoacyl-tRNA synthetase</keyword>
<evidence type="ECO:0000259" key="9">
    <source>
        <dbReference type="Pfam" id="PF00133"/>
    </source>
</evidence>
<keyword evidence="4" id="KW-0547">Nucleotide-binding</keyword>
<evidence type="ECO:0000313" key="10">
    <source>
        <dbReference type="EMBL" id="CAB4277885.1"/>
    </source>
</evidence>
<organism evidence="11 13">
    <name type="scientific">Prunus armeniaca</name>
    <name type="common">Apricot</name>
    <name type="synonym">Armeniaca vulgaris</name>
    <dbReference type="NCBI Taxonomy" id="36596"/>
    <lineage>
        <taxon>Eukaryota</taxon>
        <taxon>Viridiplantae</taxon>
        <taxon>Streptophyta</taxon>
        <taxon>Embryophyta</taxon>
        <taxon>Tracheophyta</taxon>
        <taxon>Spermatophyta</taxon>
        <taxon>Magnoliopsida</taxon>
        <taxon>eudicotyledons</taxon>
        <taxon>Gunneridae</taxon>
        <taxon>Pentapetalae</taxon>
        <taxon>rosids</taxon>
        <taxon>fabids</taxon>
        <taxon>Rosales</taxon>
        <taxon>Rosaceae</taxon>
        <taxon>Amygdaloideae</taxon>
        <taxon>Amygdaleae</taxon>
        <taxon>Prunus</taxon>
    </lineage>
</organism>
<dbReference type="GO" id="GO:0006429">
    <property type="term" value="P:leucyl-tRNA aminoacylation"/>
    <property type="evidence" value="ECO:0007669"/>
    <property type="project" value="InterPro"/>
</dbReference>
<evidence type="ECO:0000256" key="4">
    <source>
        <dbReference type="ARBA" id="ARBA00022741"/>
    </source>
</evidence>
<dbReference type="AlphaFoldDB" id="A0A6J5X8L7"/>
<evidence type="ECO:0000313" key="12">
    <source>
        <dbReference type="Proteomes" id="UP000507222"/>
    </source>
</evidence>
<dbReference type="Proteomes" id="UP000507245">
    <property type="component" value="Unassembled WGS sequence"/>
</dbReference>
<reference evidence="13" key="1">
    <citation type="journal article" date="2020" name="Genome Biol.">
        <title>Gamete binning: chromosome-level and haplotype-resolved genome assembly enabled by high-throughput single-cell sequencing of gamete genomes.</title>
        <authorList>
            <person name="Campoy J.A."/>
            <person name="Sun H."/>
            <person name="Goel M."/>
            <person name="Jiao W.-B."/>
            <person name="Folz-Donahue K."/>
            <person name="Wang N."/>
            <person name="Rubio M."/>
            <person name="Liu C."/>
            <person name="Kukat C."/>
            <person name="Ruiz D."/>
            <person name="Huettel B."/>
            <person name="Schneeberger K."/>
        </authorList>
    </citation>
    <scope>NUCLEOTIDE SEQUENCE [LARGE SCALE GENOMIC DNA]</scope>
    <source>
        <strain evidence="13">cv. Rojo Pasion</strain>
    </source>
</reference>
<proteinExistence type="inferred from homology"/>
<sequence>MATEDGKSFVKRDTLKKIEAKIQTLWKEHDVYRAESREKPPKPGEKFFGNFPFPYMNGFLHLGHAFSLSKLEFSARCHKLRGANVLFPFGFHGTGMPIKASADKVAQEIQQFGHPPVFPINEEDQVDQEEVEDANASAPLETNEIFKFCEPYEWLNFFPPLAMEDHKAFGLAFDWSRSFITTDRNPYFDKFVRWQMRKLKDKDKIVKAKRYTIYSPMDGQPCADHDRAIGEGVQPQEYTIIKMEVAIPFPSKLGVLEGRKVFLAAVEI</sequence>
<gene>
    <name evidence="10" type="ORF">CURHAP_LOCUS27904</name>
    <name evidence="11" type="ORF">ORAREDHAP_LOCUS27629</name>
</gene>
<dbReference type="Gene3D" id="3.40.50.620">
    <property type="entry name" value="HUPs"/>
    <property type="match status" value="1"/>
</dbReference>
<protein>
    <recommendedName>
        <fullName evidence="2">leucine--tRNA ligase</fullName>
        <ecNumber evidence="2">6.1.1.4</ecNumber>
    </recommendedName>
    <alternativeName>
        <fullName evidence="8">Leucyl-tRNA synthetase</fullName>
    </alternativeName>
</protein>
<dbReference type="GO" id="GO:0004823">
    <property type="term" value="F:leucine-tRNA ligase activity"/>
    <property type="evidence" value="ECO:0007669"/>
    <property type="project" value="UniProtKB-EC"/>
</dbReference>
<keyword evidence="3" id="KW-0436">Ligase</keyword>
<accession>A0A6J5X8L7</accession>
<dbReference type="PANTHER" id="PTHR45794:SF1">
    <property type="entry name" value="LEUCINE--TRNA LIGASE, CYTOPLASMIC"/>
    <property type="match status" value="1"/>
</dbReference>
<dbReference type="EMBL" id="CAEKDK010000004">
    <property type="protein sequence ID" value="CAB4277885.1"/>
    <property type="molecule type" value="Genomic_DNA"/>
</dbReference>
<dbReference type="PANTHER" id="PTHR45794">
    <property type="entry name" value="LEUCYL-TRNA SYNTHETASE"/>
    <property type="match status" value="1"/>
</dbReference>
<evidence type="ECO:0000256" key="1">
    <source>
        <dbReference type="ARBA" id="ARBA00005594"/>
    </source>
</evidence>
<dbReference type="EC" id="6.1.1.4" evidence="2"/>
<evidence type="ECO:0000256" key="8">
    <source>
        <dbReference type="ARBA" id="ARBA00030520"/>
    </source>
</evidence>
<dbReference type="InterPro" id="IPR002300">
    <property type="entry name" value="aa-tRNA-synth_Ia"/>
</dbReference>
<dbReference type="InterPro" id="IPR004493">
    <property type="entry name" value="Leu-tRNA-synth_Ia_arc/euk"/>
</dbReference>
<dbReference type="GO" id="GO:0009791">
    <property type="term" value="P:post-embryonic development"/>
    <property type="evidence" value="ECO:0007669"/>
    <property type="project" value="UniProtKB-ARBA"/>
</dbReference>
<evidence type="ECO:0000256" key="7">
    <source>
        <dbReference type="ARBA" id="ARBA00023146"/>
    </source>
</evidence>
<keyword evidence="5" id="KW-0067">ATP-binding</keyword>
<dbReference type="OrthoDB" id="10249672at2759"/>
<dbReference type="SUPFAM" id="SSF52374">
    <property type="entry name" value="Nucleotidylyl transferase"/>
    <property type="match status" value="1"/>
</dbReference>
<evidence type="ECO:0000256" key="6">
    <source>
        <dbReference type="ARBA" id="ARBA00022917"/>
    </source>
</evidence>
<evidence type="ECO:0000256" key="5">
    <source>
        <dbReference type="ARBA" id="ARBA00022840"/>
    </source>
</evidence>
<name>A0A6J5X8L7_PRUAR</name>
<dbReference type="Proteomes" id="UP000507222">
    <property type="component" value="Unassembled WGS sequence"/>
</dbReference>
<evidence type="ECO:0000313" key="13">
    <source>
        <dbReference type="Proteomes" id="UP000507245"/>
    </source>
</evidence>
<dbReference type="InterPro" id="IPR001412">
    <property type="entry name" value="aa-tRNA-synth_I_CS"/>
</dbReference>
<comment type="similarity">
    <text evidence="1">Belongs to the class-I aminoacyl-tRNA synthetase family.</text>
</comment>
<keyword evidence="13" id="KW-1185">Reference proteome</keyword>
<dbReference type="InterPro" id="IPR014729">
    <property type="entry name" value="Rossmann-like_a/b/a_fold"/>
</dbReference>
<dbReference type="Pfam" id="PF00133">
    <property type="entry name" value="tRNA-synt_1"/>
    <property type="match status" value="1"/>
</dbReference>
<reference evidence="11 12" key="2">
    <citation type="submission" date="2020-05" db="EMBL/GenBank/DDBJ databases">
        <authorList>
            <person name="Campoy J."/>
            <person name="Schneeberger K."/>
            <person name="Spophaly S."/>
        </authorList>
    </citation>
    <scope>NUCLEOTIDE SEQUENCE [LARGE SCALE GENOMIC DNA]</scope>
    <source>
        <strain evidence="11">PruArmRojPasFocal</strain>
    </source>
</reference>
<dbReference type="GO" id="GO:0048608">
    <property type="term" value="P:reproductive structure development"/>
    <property type="evidence" value="ECO:0007669"/>
    <property type="project" value="UniProtKB-ARBA"/>
</dbReference>
<dbReference type="PROSITE" id="PS00178">
    <property type="entry name" value="AA_TRNA_LIGASE_I"/>
    <property type="match status" value="1"/>
</dbReference>
<feature type="domain" description="Aminoacyl-tRNA synthetase class Ia" evidence="9">
    <location>
        <begin position="22"/>
        <end position="105"/>
    </location>
</feature>
<dbReference type="EMBL" id="CAEKKB010000004">
    <property type="protein sequence ID" value="CAB4308312.1"/>
    <property type="molecule type" value="Genomic_DNA"/>
</dbReference>